<evidence type="ECO:0000259" key="6">
    <source>
        <dbReference type="PROSITE" id="PS51898"/>
    </source>
</evidence>
<keyword evidence="3 5" id="KW-0238">DNA-binding</keyword>
<dbReference type="Pfam" id="PF13495">
    <property type="entry name" value="Phage_int_SAM_4"/>
    <property type="match status" value="1"/>
</dbReference>
<evidence type="ECO:0000313" key="8">
    <source>
        <dbReference type="EMBL" id="AEH82298.1"/>
    </source>
</evidence>
<evidence type="ECO:0000256" key="1">
    <source>
        <dbReference type="ARBA" id="ARBA00008857"/>
    </source>
</evidence>
<dbReference type="InterPro" id="IPR004107">
    <property type="entry name" value="Integrase_SAM-like_N"/>
</dbReference>
<dbReference type="Gene3D" id="1.10.443.10">
    <property type="entry name" value="Intergrase catalytic core"/>
    <property type="match status" value="1"/>
</dbReference>
<gene>
    <name evidence="8" type="ordered locus">SM11_pC1225</name>
    <name evidence="9" type="ordered locus">SM11_pC1231</name>
</gene>
<dbReference type="GO" id="GO:0006310">
    <property type="term" value="P:DNA recombination"/>
    <property type="evidence" value="ECO:0007669"/>
    <property type="project" value="UniProtKB-KW"/>
</dbReference>
<dbReference type="InterPro" id="IPR011010">
    <property type="entry name" value="DNA_brk_join_enz"/>
</dbReference>
<evidence type="ECO:0000256" key="5">
    <source>
        <dbReference type="PROSITE-ProRule" id="PRU01248"/>
    </source>
</evidence>
<proteinExistence type="inferred from homology"/>
<name>F7XFI4_SINMM</name>
<keyword evidence="2" id="KW-0229">DNA integration</keyword>
<dbReference type="GO" id="GO:0015074">
    <property type="term" value="P:DNA integration"/>
    <property type="evidence" value="ECO:0007669"/>
    <property type="project" value="UniProtKB-KW"/>
</dbReference>
<dbReference type="InterPro" id="IPR013762">
    <property type="entry name" value="Integrase-like_cat_sf"/>
</dbReference>
<dbReference type="InterPro" id="IPR002104">
    <property type="entry name" value="Integrase_catalytic"/>
</dbReference>
<dbReference type="KEGG" id="smx:SM11_pC1231"/>
<feature type="domain" description="Tyr recombinase" evidence="6">
    <location>
        <begin position="126"/>
        <end position="299"/>
    </location>
</feature>
<dbReference type="AlphaFoldDB" id="F7XFI4"/>
<geneLocation type="plasmid" evidence="9 10">
    <name>pSmeSM11c</name>
</geneLocation>
<dbReference type="PROSITE" id="PS51898">
    <property type="entry name" value="TYR_RECOMBINASE"/>
    <property type="match status" value="1"/>
</dbReference>
<organism evidence="9 10">
    <name type="scientific">Sinorhizobium meliloti (strain SM11)</name>
    <dbReference type="NCBI Taxonomy" id="707241"/>
    <lineage>
        <taxon>Bacteria</taxon>
        <taxon>Pseudomonadati</taxon>
        <taxon>Pseudomonadota</taxon>
        <taxon>Alphaproteobacteria</taxon>
        <taxon>Hyphomicrobiales</taxon>
        <taxon>Rhizobiaceae</taxon>
        <taxon>Sinorhizobium/Ensifer group</taxon>
        <taxon>Sinorhizobium</taxon>
    </lineage>
</organism>
<dbReference type="InterPro" id="IPR010998">
    <property type="entry name" value="Integrase_recombinase_N"/>
</dbReference>
<dbReference type="EMBL" id="CP001831">
    <property type="protein sequence ID" value="AEH82298.1"/>
    <property type="molecule type" value="Genomic_DNA"/>
</dbReference>
<dbReference type="CDD" id="cd01193">
    <property type="entry name" value="INT_IntI_C"/>
    <property type="match status" value="1"/>
</dbReference>
<evidence type="ECO:0000256" key="4">
    <source>
        <dbReference type="ARBA" id="ARBA00023172"/>
    </source>
</evidence>
<dbReference type="PROSITE" id="PS51900">
    <property type="entry name" value="CB"/>
    <property type="match status" value="1"/>
</dbReference>
<dbReference type="KEGG" id="smx:SM11_pC1225"/>
<dbReference type="SUPFAM" id="SSF56349">
    <property type="entry name" value="DNA breaking-rejoining enzymes"/>
    <property type="match status" value="1"/>
</dbReference>
<sequence>MTYSVGAPTARGWDGWLQPIHWTEELIMTPLRQRMSEDMQVRNFSLNTQHSYLQQVSLFARHFGKSPDLLGREDIRTYQVYLANEKKLAPNSIHIAISALRFFFSVTLERDWVPEEVLPLPRKPQKLPIILSPDEVQQFLGCVLDLKHHAILTTCYAAGLRISEAVHLKTTDIDSQRMVVRVEQGKGQKDRYVMLSPKLLEILRDYWRMRRPKEWLFPGDRTGHPITRDAVGQACAKAHDLSRLSKPVTPHSLRHAFAVHLLEAGADVRTIQLLLGHRSLATTAHYLRIATNKVCATASPFELLPRPAPSLPPPAKPEYF</sequence>
<evidence type="ECO:0000256" key="3">
    <source>
        <dbReference type="ARBA" id="ARBA00023125"/>
    </source>
</evidence>
<evidence type="ECO:0000256" key="2">
    <source>
        <dbReference type="ARBA" id="ARBA00022908"/>
    </source>
</evidence>
<dbReference type="GO" id="GO:0003677">
    <property type="term" value="F:DNA binding"/>
    <property type="evidence" value="ECO:0007669"/>
    <property type="project" value="UniProtKB-UniRule"/>
</dbReference>
<dbReference type="PANTHER" id="PTHR30349">
    <property type="entry name" value="PHAGE INTEGRASE-RELATED"/>
    <property type="match status" value="1"/>
</dbReference>
<dbReference type="InterPro" id="IPR044068">
    <property type="entry name" value="CB"/>
</dbReference>
<comment type="similarity">
    <text evidence="1">Belongs to the 'phage' integrase family.</text>
</comment>
<dbReference type="EMBL" id="CP001831">
    <property type="protein sequence ID" value="AEH82304.1"/>
    <property type="molecule type" value="Genomic_DNA"/>
</dbReference>
<dbReference type="Pfam" id="PF00589">
    <property type="entry name" value="Phage_integrase"/>
    <property type="match status" value="1"/>
</dbReference>
<dbReference type="Gene3D" id="1.10.150.130">
    <property type="match status" value="1"/>
</dbReference>
<dbReference type="PATRIC" id="fig|707241.3.peg.5154"/>
<feature type="domain" description="Core-binding (CB)" evidence="7">
    <location>
        <begin position="26"/>
        <end position="108"/>
    </location>
</feature>
<accession>F7XFI4</accession>
<dbReference type="Proteomes" id="UP000009045">
    <property type="component" value="Plasmid pSmeSM11c"/>
</dbReference>
<evidence type="ECO:0000313" key="10">
    <source>
        <dbReference type="Proteomes" id="UP000009045"/>
    </source>
</evidence>
<reference evidence="9 10" key="1">
    <citation type="journal article" date="2011" name="J. Biotechnol.">
        <title>The complete genome sequence of the dominant Sinorhizobium meliloti field isolate SM11 extends the S. meliloti pan-genome.</title>
        <authorList>
            <person name="Schneiker-Bekel S."/>
            <person name="Wibberg D."/>
            <person name="Bekel T."/>
            <person name="Blom J."/>
            <person name="Linke B."/>
            <person name="Neuweger H."/>
            <person name="Stiens M."/>
            <person name="Vorholter F.J."/>
            <person name="Weidner S."/>
            <person name="Goesmann A."/>
            <person name="Puhler A."/>
            <person name="Schluter A."/>
        </authorList>
    </citation>
    <scope>NUCLEOTIDE SEQUENCE [LARGE SCALE GENOMIC DNA]</scope>
    <source>
        <strain evidence="10">SM11</strain>
        <plasmid evidence="9 10">pSmeSM11c</plasmid>
        <plasmid evidence="9">SM11</plasmid>
    </source>
</reference>
<keyword evidence="9" id="KW-0614">Plasmid</keyword>
<dbReference type="InterPro" id="IPR050090">
    <property type="entry name" value="Tyrosine_recombinase_XerCD"/>
</dbReference>
<dbReference type="HOGENOM" id="CLU_027562_9_5_5"/>
<keyword evidence="4" id="KW-0233">DNA recombination</keyword>
<evidence type="ECO:0000259" key="7">
    <source>
        <dbReference type="PROSITE" id="PS51900"/>
    </source>
</evidence>
<dbReference type="PANTHER" id="PTHR30349:SF64">
    <property type="entry name" value="PROPHAGE INTEGRASE INTD-RELATED"/>
    <property type="match status" value="1"/>
</dbReference>
<protein>
    <submittedName>
        <fullName evidence="9">Putative integrase/recombinase ('phage-type')</fullName>
    </submittedName>
</protein>
<evidence type="ECO:0000313" key="9">
    <source>
        <dbReference type="EMBL" id="AEH82304.1"/>
    </source>
</evidence>